<evidence type="ECO:0000256" key="4">
    <source>
        <dbReference type="ARBA" id="ARBA00022833"/>
    </source>
</evidence>
<evidence type="ECO:0000256" key="5">
    <source>
        <dbReference type="PROSITE-ProRule" id="PRU00042"/>
    </source>
</evidence>
<dbReference type="SUPFAM" id="SSF57667">
    <property type="entry name" value="beta-beta-alpha zinc fingers"/>
    <property type="match status" value="4"/>
</dbReference>
<keyword evidence="8" id="KW-1185">Reference proteome</keyword>
<evidence type="ECO:0000259" key="6">
    <source>
        <dbReference type="PROSITE" id="PS50157"/>
    </source>
</evidence>
<feature type="domain" description="C2H2-type" evidence="6">
    <location>
        <begin position="232"/>
        <end position="260"/>
    </location>
</feature>
<keyword evidence="1" id="KW-0479">Metal-binding</keyword>
<dbReference type="PROSITE" id="PS50157">
    <property type="entry name" value="ZINC_FINGER_C2H2_2"/>
    <property type="match status" value="6"/>
</dbReference>
<proteinExistence type="predicted"/>
<dbReference type="Gene3D" id="3.30.160.60">
    <property type="entry name" value="Classic Zinc Finger"/>
    <property type="match status" value="6"/>
</dbReference>
<keyword evidence="4" id="KW-0862">Zinc</keyword>
<dbReference type="PANTHER" id="PTHR24379:SF121">
    <property type="entry name" value="C2H2-TYPE DOMAIN-CONTAINING PROTEIN"/>
    <property type="match status" value="1"/>
</dbReference>
<feature type="domain" description="C2H2-type" evidence="6">
    <location>
        <begin position="127"/>
        <end position="155"/>
    </location>
</feature>
<evidence type="ECO:0000256" key="1">
    <source>
        <dbReference type="ARBA" id="ARBA00022723"/>
    </source>
</evidence>
<feature type="domain" description="C2H2-type" evidence="6">
    <location>
        <begin position="182"/>
        <end position="210"/>
    </location>
</feature>
<sequence length="293" mass="34476">MFKAVSCYSVIKSRAPDRLSKKQCPFCFKVLCNTYKLQRHVVSMHSGEKPFECDTCHKRYSRKDTLRAHKLLIKCQQPLQNSRRISVLTAIKFCPKKDTWLDTYCPNTPACNRAVQGLPALSELRVNQCPHCFDILSQKKHLARHIRSKHTNVRPFQCNYCGKKFSRRVELGPTSLVAENQWQCQYCRDVLSSKNHLKRHIASRHTNERPFECNICGKRFSNEQKAKRLDKNQCPYCHEILKRNLDLRKHMASKHGEDKPFECNICERRFSRKDGLKNHMVTHLKWDNKGLYL</sequence>
<dbReference type="PROSITE" id="PS00028">
    <property type="entry name" value="ZINC_FINGER_C2H2_1"/>
    <property type="match status" value="5"/>
</dbReference>
<protein>
    <submittedName>
        <fullName evidence="7">ZN782-like protein</fullName>
    </submittedName>
</protein>
<dbReference type="SMART" id="SM00355">
    <property type="entry name" value="ZnF_C2H2"/>
    <property type="match status" value="6"/>
</dbReference>
<evidence type="ECO:0000313" key="7">
    <source>
        <dbReference type="EMBL" id="WAR17932.1"/>
    </source>
</evidence>
<dbReference type="Proteomes" id="UP001164746">
    <property type="component" value="Chromosome 10"/>
</dbReference>
<dbReference type="InterPro" id="IPR013087">
    <property type="entry name" value="Znf_C2H2_type"/>
</dbReference>
<organism evidence="7 8">
    <name type="scientific">Mya arenaria</name>
    <name type="common">Soft-shell clam</name>
    <dbReference type="NCBI Taxonomy" id="6604"/>
    <lineage>
        <taxon>Eukaryota</taxon>
        <taxon>Metazoa</taxon>
        <taxon>Spiralia</taxon>
        <taxon>Lophotrochozoa</taxon>
        <taxon>Mollusca</taxon>
        <taxon>Bivalvia</taxon>
        <taxon>Autobranchia</taxon>
        <taxon>Heteroconchia</taxon>
        <taxon>Euheterodonta</taxon>
        <taxon>Imparidentia</taxon>
        <taxon>Neoheterodontei</taxon>
        <taxon>Myida</taxon>
        <taxon>Myoidea</taxon>
        <taxon>Myidae</taxon>
        <taxon>Mya</taxon>
    </lineage>
</organism>
<name>A0ABY7F6W4_MYAAR</name>
<evidence type="ECO:0000313" key="8">
    <source>
        <dbReference type="Proteomes" id="UP001164746"/>
    </source>
</evidence>
<feature type="domain" description="C2H2-type" evidence="6">
    <location>
        <begin position="51"/>
        <end position="78"/>
    </location>
</feature>
<keyword evidence="2" id="KW-0677">Repeat</keyword>
<evidence type="ECO:0000256" key="2">
    <source>
        <dbReference type="ARBA" id="ARBA00022737"/>
    </source>
</evidence>
<feature type="domain" description="C2H2-type" evidence="6">
    <location>
        <begin position="261"/>
        <end position="283"/>
    </location>
</feature>
<keyword evidence="3 5" id="KW-0863">Zinc-finger</keyword>
<evidence type="ECO:0000256" key="3">
    <source>
        <dbReference type="ARBA" id="ARBA00022771"/>
    </source>
</evidence>
<dbReference type="Pfam" id="PF00096">
    <property type="entry name" value="zf-C2H2"/>
    <property type="match status" value="4"/>
</dbReference>
<dbReference type="EMBL" id="CP111021">
    <property type="protein sequence ID" value="WAR17932.1"/>
    <property type="molecule type" value="Genomic_DNA"/>
</dbReference>
<dbReference type="PANTHER" id="PTHR24379">
    <property type="entry name" value="KRAB AND ZINC FINGER DOMAIN-CONTAINING"/>
    <property type="match status" value="1"/>
</dbReference>
<dbReference type="InterPro" id="IPR036236">
    <property type="entry name" value="Znf_C2H2_sf"/>
</dbReference>
<feature type="domain" description="C2H2-type" evidence="6">
    <location>
        <begin position="22"/>
        <end position="50"/>
    </location>
</feature>
<gene>
    <name evidence="7" type="ORF">MAR_032526</name>
</gene>
<accession>A0ABY7F6W4</accession>
<reference evidence="7" key="1">
    <citation type="submission" date="2022-11" db="EMBL/GenBank/DDBJ databases">
        <title>Centuries of genome instability and evolution in soft-shell clam transmissible cancer (bioRxiv).</title>
        <authorList>
            <person name="Hart S.F.M."/>
            <person name="Yonemitsu M.A."/>
            <person name="Giersch R.M."/>
            <person name="Beal B.F."/>
            <person name="Arriagada G."/>
            <person name="Davis B.W."/>
            <person name="Ostrander E.A."/>
            <person name="Goff S.P."/>
            <person name="Metzger M.J."/>
        </authorList>
    </citation>
    <scope>NUCLEOTIDE SEQUENCE</scope>
    <source>
        <strain evidence="7">MELC-2E11</strain>
        <tissue evidence="7">Siphon/mantle</tissue>
    </source>
</reference>